<dbReference type="Proteomes" id="UP001553843">
    <property type="component" value="Unassembled WGS sequence"/>
</dbReference>
<dbReference type="RefSeq" id="WP_359973171.1">
    <property type="nucleotide sequence ID" value="NZ_JBEYRS010000016.1"/>
</dbReference>
<proteinExistence type="predicted"/>
<evidence type="ECO:0000313" key="2">
    <source>
        <dbReference type="Proteomes" id="UP001553843"/>
    </source>
</evidence>
<organism evidence="1 2">
    <name type="scientific">Streptomyces huasconensis</name>
    <dbReference type="NCBI Taxonomy" id="1854574"/>
    <lineage>
        <taxon>Bacteria</taxon>
        <taxon>Bacillati</taxon>
        <taxon>Actinomycetota</taxon>
        <taxon>Actinomycetes</taxon>
        <taxon>Kitasatosporales</taxon>
        <taxon>Streptomycetaceae</taxon>
        <taxon>Streptomyces</taxon>
    </lineage>
</organism>
<keyword evidence="2" id="KW-1185">Reference proteome</keyword>
<evidence type="ECO:0000313" key="1">
    <source>
        <dbReference type="EMBL" id="MEW2366420.1"/>
    </source>
</evidence>
<sequence>MGSVQYAGDVDGGHWRRLRSLLGLDLLGMLAVLEEVAAVRSHHCDQGRRHIERRGLDRIGVHGGDGIVSAEALHGIAKPAWFAGVAWRDDADPVMRRADETELLPGAPAGSAVQYVLRTEQCWMR</sequence>
<accession>A0ABV3M3Z1</accession>
<name>A0ABV3M3Z1_9ACTN</name>
<protein>
    <submittedName>
        <fullName evidence="1">Uncharacterized protein</fullName>
    </submittedName>
</protein>
<gene>
    <name evidence="1" type="ORF">AB0887_31305</name>
</gene>
<dbReference type="EMBL" id="JBEYRS010000016">
    <property type="protein sequence ID" value="MEW2366420.1"/>
    <property type="molecule type" value="Genomic_DNA"/>
</dbReference>
<reference evidence="1 2" key="1">
    <citation type="submission" date="2024-06" db="EMBL/GenBank/DDBJ databases">
        <title>The Natural Products Discovery Center: Release of the First 8490 Sequenced Strains for Exploring Actinobacteria Biosynthetic Diversity.</title>
        <authorList>
            <person name="Kalkreuter E."/>
            <person name="Kautsar S.A."/>
            <person name="Yang D."/>
            <person name="Bader C.D."/>
            <person name="Teijaro C.N."/>
            <person name="Fluegel L."/>
            <person name="Davis C.M."/>
            <person name="Simpson J.R."/>
            <person name="Lauterbach L."/>
            <person name="Steele A.D."/>
            <person name="Gui C."/>
            <person name="Meng S."/>
            <person name="Li G."/>
            <person name="Viehrig K."/>
            <person name="Ye F."/>
            <person name="Su P."/>
            <person name="Kiefer A.F."/>
            <person name="Nichols A."/>
            <person name="Cepeda A.J."/>
            <person name="Yan W."/>
            <person name="Fan B."/>
            <person name="Jiang Y."/>
            <person name="Adhikari A."/>
            <person name="Zheng C.-J."/>
            <person name="Schuster L."/>
            <person name="Cowan T.M."/>
            <person name="Smanski M.J."/>
            <person name="Chevrette M.G."/>
            <person name="De Carvalho L.P.S."/>
            <person name="Shen B."/>
        </authorList>
    </citation>
    <scope>NUCLEOTIDE SEQUENCE [LARGE SCALE GENOMIC DNA]</scope>
    <source>
        <strain evidence="1 2">NPDC047833</strain>
    </source>
</reference>
<comment type="caution">
    <text evidence="1">The sequence shown here is derived from an EMBL/GenBank/DDBJ whole genome shotgun (WGS) entry which is preliminary data.</text>
</comment>